<dbReference type="EMBL" id="OM869565">
    <property type="protein sequence ID" value="UPW41262.1"/>
    <property type="molecule type" value="Genomic_DNA"/>
</dbReference>
<reference evidence="2" key="1">
    <citation type="submission" date="2022-02" db="EMBL/GenBank/DDBJ databases">
        <title>Towards deciphering the DNA virus diversity associated with rodent species in the families Cricetidae and Heteromyidae.</title>
        <authorList>
            <person name="Lund M."/>
            <person name="Larsen B.B."/>
            <person name="Gryseels S."/>
            <person name="Kraberger S."/>
            <person name="Rowsey D.M."/>
            <person name="Steger L."/>
            <person name="Yule K.M."/>
            <person name="Upham N.S."/>
            <person name="Worobey M."/>
            <person name="Van Doorslaer K."/>
            <person name="Varsani A."/>
        </authorList>
    </citation>
    <scope>NUCLEOTIDE SEQUENCE</scope>
    <source>
        <strain evidence="2">UA08Rod_4686</strain>
    </source>
</reference>
<organism evidence="2">
    <name type="scientific">Sigmofec virus UA08Rod_4686</name>
    <dbReference type="NCBI Taxonomy" id="2929406"/>
    <lineage>
        <taxon>Viruses</taxon>
        <taxon>Monodnaviria</taxon>
        <taxon>Sangervirae</taxon>
        <taxon>Phixviricota</taxon>
        <taxon>Malgrandaviricetes</taxon>
        <taxon>Petitvirales</taxon>
        <taxon>Microviridae</taxon>
    </lineage>
</organism>
<dbReference type="InterPro" id="IPR056906">
    <property type="entry name" value="ORF2/G2P_dom"/>
</dbReference>
<feature type="domain" description="Replication-associated protein ORF2/G2P" evidence="1">
    <location>
        <begin position="128"/>
        <end position="298"/>
    </location>
</feature>
<accession>A0A976R7G4</accession>
<evidence type="ECO:0000313" key="2">
    <source>
        <dbReference type="EMBL" id="UPW41262.1"/>
    </source>
</evidence>
<evidence type="ECO:0000259" key="1">
    <source>
        <dbReference type="Pfam" id="PF23343"/>
    </source>
</evidence>
<protein>
    <submittedName>
        <fullName evidence="2">Replication initiator protein</fullName>
    </submittedName>
</protein>
<name>A0A976R7G4_9VIRU</name>
<sequence length="526" mass="61088">MADFSVKCLHPTVILHPYAKSYFIRHGKFCYNGELHVVGHTPSNRIKLFDSFCRYYVKPFFASYKKDASCLSYDFLFDNYHFISDDGEFLPMFLLVPCGKCTLCNSTRLNDLSARCALETYTSKCRPLFVTLTYDNEHIPTDGSVSLDDIQKFLKLLRINLNRFFATPYTDENGKILYKDAKISIRYLYSSEYTPNNGRPHYHLLIWNVPYFPNGLSDYQTKFLESRLDGYPDSVSGSFPKIQSPCLLGSSVGCDLGRIYGYDVLKKIIWCSWKKGFVKSEVCRDSSGRYVAKYLGKGSKVPKGCSPTFVRWSTRRGLGFDAYDKYFKVMLLANPSLTELTFVDPKFGKTTKVCIPKYYKSLLTPSMSVISKPFRFDLESFHSLYSFAKTISRQYSYFNMSELKFLHSNVYKKYELFAPLCGLDLPYDERKYNVFLNNVVKSCYTVRHYDTKLLSRVYSQIRTLYSKLMSFDLDSFHLHDLMNWKSLHQLSVSQSLSNSSKTLGYYYDLAKHSEDHYERIARGYDV</sequence>
<proteinExistence type="predicted"/>
<dbReference type="Pfam" id="PF23343">
    <property type="entry name" value="REP_ORF2-G2P"/>
    <property type="match status" value="1"/>
</dbReference>